<keyword evidence="2" id="KW-0472">Membrane</keyword>
<evidence type="ECO:0000259" key="3">
    <source>
        <dbReference type="Pfam" id="PF19904"/>
    </source>
</evidence>
<reference evidence="5" key="1">
    <citation type="submission" date="2023-07" db="EMBL/GenBank/DDBJ databases">
        <title>Reintroducing virulent viruses to syntetic microbiomes.</title>
        <authorList>
            <person name="Wilde J."/>
            <person name="Boyes R."/>
            <person name="Robinson A.V."/>
            <person name="Daisley B.A."/>
            <person name="Allen-Vercoe E."/>
        </authorList>
    </citation>
    <scope>NUCLEOTIDE SEQUENCE [LARGE SCALE GENOMIC DNA]</scope>
    <source>
        <strain evidence="5">225S_1D6FAA</strain>
    </source>
</reference>
<feature type="coiled-coil region" evidence="1">
    <location>
        <begin position="39"/>
        <end position="73"/>
    </location>
</feature>
<comment type="caution">
    <text evidence="4">The sequence shown here is derived from an EMBL/GenBank/DDBJ whole genome shotgun (WGS) entry which is preliminary data.</text>
</comment>
<keyword evidence="5" id="KW-1185">Reference proteome</keyword>
<dbReference type="EMBL" id="JAVSNG010000001">
    <property type="protein sequence ID" value="MDT4403251.1"/>
    <property type="molecule type" value="Genomic_DNA"/>
</dbReference>
<keyword evidence="2" id="KW-0812">Transmembrane</keyword>
<accession>A0ABU3IM13</accession>
<dbReference type="Proteomes" id="UP001269297">
    <property type="component" value="Unassembled WGS sequence"/>
</dbReference>
<dbReference type="RefSeq" id="WP_138274463.1">
    <property type="nucleotide sequence ID" value="NZ_JAVSNG010000001.1"/>
</dbReference>
<gene>
    <name evidence="4" type="ORF">RO706_03340</name>
</gene>
<feature type="coiled-coil region" evidence="1">
    <location>
        <begin position="364"/>
        <end position="394"/>
    </location>
</feature>
<name>A0ABU3IM13_9BACE</name>
<evidence type="ECO:0000313" key="4">
    <source>
        <dbReference type="EMBL" id="MDT4403251.1"/>
    </source>
</evidence>
<protein>
    <submittedName>
        <fullName evidence="4">DUF6377 domain-containing protein</fullName>
    </submittedName>
</protein>
<feature type="domain" description="DUF6377" evidence="3">
    <location>
        <begin position="259"/>
        <end position="521"/>
    </location>
</feature>
<organism evidence="4 5">
    <name type="scientific">Bacteroides koreensis</name>
    <dbReference type="NCBI Taxonomy" id="1912896"/>
    <lineage>
        <taxon>Bacteria</taxon>
        <taxon>Pseudomonadati</taxon>
        <taxon>Bacteroidota</taxon>
        <taxon>Bacteroidia</taxon>
        <taxon>Bacteroidales</taxon>
        <taxon>Bacteroidaceae</taxon>
        <taxon>Bacteroides</taxon>
    </lineage>
</organism>
<sequence length="559" mass="66472">MKKVIVSIKYILILFLIIKWGTGYASNIEEELSLLDKDIENSTYYIEQKEKRINELKNDLRKASQNIERYVISKKIYEEYQKFNLDSTLVYAYYNYELAAKEQRIELQQESELNIIQTYLRSGQDGVAKEMLNKFVPFDEIHENVRPFYAKILIWQAFQTFLHLKNTPLAVQYKEELQKVWQKYNAYLDKSSTDILLANYLIYEENDKDKSSKLKQLLNKLPEEECDRPLWEYLLGIELMNNNNINEGIYYIIEAARHDIKLASREASAMLAVIDYVSQQPAMIERAFNYALFCNEYIHAYKDTSRSIELLKIQSVIQKGYQRSLKEHVYFMWGALFVVTVLCTIIFVLFLNIRKKGKREKHNYEKIDVMNHQLQEINDRLQRQIKQGKEMEGEITQRNILLQQEIQKRESYTVDIFYLCSDYIYELTSFRKKINAMLKNGMYNEAKKISSNSILNDEELEKLHRQFDKIFISTHPDFIKRFNKLLQDKEQIVVKNESCLTPELRIYALTCLGITDGVKIANFLHYSPQTIYNYRHKTRRAARIPEEQFEQAVKNLYAN</sequence>
<proteinExistence type="predicted"/>
<keyword evidence="2" id="KW-1133">Transmembrane helix</keyword>
<feature type="transmembrane region" description="Helical" evidence="2">
    <location>
        <begin position="330"/>
        <end position="351"/>
    </location>
</feature>
<evidence type="ECO:0000256" key="2">
    <source>
        <dbReference type="SAM" id="Phobius"/>
    </source>
</evidence>
<evidence type="ECO:0000313" key="5">
    <source>
        <dbReference type="Proteomes" id="UP001269297"/>
    </source>
</evidence>
<evidence type="ECO:0000256" key="1">
    <source>
        <dbReference type="SAM" id="Coils"/>
    </source>
</evidence>
<dbReference type="InterPro" id="IPR045957">
    <property type="entry name" value="DUF6377"/>
</dbReference>
<dbReference type="Pfam" id="PF19904">
    <property type="entry name" value="DUF6377"/>
    <property type="match status" value="1"/>
</dbReference>
<keyword evidence="1" id="KW-0175">Coiled coil</keyword>